<evidence type="ECO:0000313" key="7">
    <source>
        <dbReference type="EMBL" id="MEK9501479.1"/>
    </source>
</evidence>
<dbReference type="Pfam" id="PF08448">
    <property type="entry name" value="PAS_4"/>
    <property type="match status" value="1"/>
</dbReference>
<dbReference type="PROSITE" id="PS50109">
    <property type="entry name" value="HIS_KIN"/>
    <property type="match status" value="1"/>
</dbReference>
<dbReference type="InterPro" id="IPR029016">
    <property type="entry name" value="GAF-like_dom_sf"/>
</dbReference>
<comment type="caution">
    <text evidence="7">The sequence shown here is derived from an EMBL/GenBank/DDBJ whole genome shotgun (WGS) entry which is preliminary data.</text>
</comment>
<dbReference type="Gene3D" id="3.40.50.2300">
    <property type="match status" value="1"/>
</dbReference>
<keyword evidence="7" id="KW-0067">ATP-binding</keyword>
<accession>A0ABU9E9R2</accession>
<dbReference type="InterPro" id="IPR036097">
    <property type="entry name" value="HisK_dim/P_sf"/>
</dbReference>
<evidence type="ECO:0000256" key="2">
    <source>
        <dbReference type="ARBA" id="ARBA00012438"/>
    </source>
</evidence>
<dbReference type="SMART" id="SM00387">
    <property type="entry name" value="HATPase_c"/>
    <property type="match status" value="1"/>
</dbReference>
<dbReference type="InterPro" id="IPR003661">
    <property type="entry name" value="HisK_dim/P_dom"/>
</dbReference>
<gene>
    <name evidence="7" type="ORF">WI372_10865</name>
</gene>
<dbReference type="Gene3D" id="1.10.287.130">
    <property type="match status" value="1"/>
</dbReference>
<evidence type="ECO:0000259" key="6">
    <source>
        <dbReference type="PROSITE" id="PS50110"/>
    </source>
</evidence>
<dbReference type="SUPFAM" id="SSF47384">
    <property type="entry name" value="Homodimeric domain of signal transducing histidine kinase"/>
    <property type="match status" value="1"/>
</dbReference>
<dbReference type="Gene3D" id="3.30.565.10">
    <property type="entry name" value="Histidine kinase-like ATPase, C-terminal domain"/>
    <property type="match status" value="1"/>
</dbReference>
<feature type="domain" description="Histidine kinase" evidence="5">
    <location>
        <begin position="329"/>
        <end position="553"/>
    </location>
</feature>
<dbReference type="InterPro" id="IPR036890">
    <property type="entry name" value="HATPase_C_sf"/>
</dbReference>
<dbReference type="Pfam" id="PF00512">
    <property type="entry name" value="HisKA"/>
    <property type="match status" value="1"/>
</dbReference>
<dbReference type="PANTHER" id="PTHR43065:SF42">
    <property type="entry name" value="TWO-COMPONENT SENSOR PPRA"/>
    <property type="match status" value="1"/>
</dbReference>
<dbReference type="InterPro" id="IPR001789">
    <property type="entry name" value="Sig_transdc_resp-reg_receiver"/>
</dbReference>
<dbReference type="Pfam" id="PF02518">
    <property type="entry name" value="HATPase_c"/>
    <property type="match status" value="1"/>
</dbReference>
<organism evidence="7 8">
    <name type="scientific">Gaopeijia maritima</name>
    <dbReference type="NCBI Taxonomy" id="3119007"/>
    <lineage>
        <taxon>Bacteria</taxon>
        <taxon>Pseudomonadati</taxon>
        <taxon>Gemmatimonadota</taxon>
        <taxon>Longimicrobiia</taxon>
        <taxon>Gaopeijiales</taxon>
        <taxon>Gaopeijiaceae</taxon>
        <taxon>Gaopeijia</taxon>
    </lineage>
</organism>
<evidence type="ECO:0000256" key="4">
    <source>
        <dbReference type="PROSITE-ProRule" id="PRU00169"/>
    </source>
</evidence>
<dbReference type="SMART" id="SM00388">
    <property type="entry name" value="HisKA"/>
    <property type="match status" value="1"/>
</dbReference>
<evidence type="ECO:0000313" key="8">
    <source>
        <dbReference type="Proteomes" id="UP001484239"/>
    </source>
</evidence>
<dbReference type="GO" id="GO:0005524">
    <property type="term" value="F:ATP binding"/>
    <property type="evidence" value="ECO:0007669"/>
    <property type="project" value="UniProtKB-KW"/>
</dbReference>
<comment type="catalytic activity">
    <reaction evidence="1">
        <text>ATP + protein L-histidine = ADP + protein N-phospho-L-histidine.</text>
        <dbReference type="EC" id="2.7.13.3"/>
    </reaction>
</comment>
<feature type="modified residue" description="4-aspartylphosphate" evidence="4">
    <location>
        <position position="623"/>
    </location>
</feature>
<keyword evidence="7" id="KW-0547">Nucleotide-binding</keyword>
<dbReference type="InterPro" id="IPR011006">
    <property type="entry name" value="CheY-like_superfamily"/>
</dbReference>
<dbReference type="Proteomes" id="UP001484239">
    <property type="component" value="Unassembled WGS sequence"/>
</dbReference>
<dbReference type="SUPFAM" id="SSF55781">
    <property type="entry name" value="GAF domain-like"/>
    <property type="match status" value="1"/>
</dbReference>
<proteinExistence type="predicted"/>
<reference evidence="7 8" key="1">
    <citation type="submission" date="2024-02" db="EMBL/GenBank/DDBJ databases">
        <title>A novel Gemmatimonadota bacterium.</title>
        <authorList>
            <person name="Du Z.-J."/>
            <person name="Ye Y.-Q."/>
        </authorList>
    </citation>
    <scope>NUCLEOTIDE SEQUENCE [LARGE SCALE GENOMIC DNA]</scope>
    <source>
        <strain evidence="7 8">DH-20</strain>
    </source>
</reference>
<evidence type="ECO:0000256" key="1">
    <source>
        <dbReference type="ARBA" id="ARBA00000085"/>
    </source>
</evidence>
<dbReference type="PANTHER" id="PTHR43065">
    <property type="entry name" value="SENSOR HISTIDINE KINASE"/>
    <property type="match status" value="1"/>
</dbReference>
<evidence type="ECO:0000259" key="5">
    <source>
        <dbReference type="PROSITE" id="PS50109"/>
    </source>
</evidence>
<dbReference type="EC" id="2.7.13.3" evidence="2"/>
<feature type="domain" description="Response regulatory" evidence="6">
    <location>
        <begin position="572"/>
        <end position="689"/>
    </location>
</feature>
<dbReference type="CDD" id="cd00082">
    <property type="entry name" value="HisKA"/>
    <property type="match status" value="1"/>
</dbReference>
<dbReference type="InterPro" id="IPR013656">
    <property type="entry name" value="PAS_4"/>
</dbReference>
<dbReference type="PROSITE" id="PS50110">
    <property type="entry name" value="RESPONSE_REGULATORY"/>
    <property type="match status" value="1"/>
</dbReference>
<name>A0ABU9E9R2_9BACT</name>
<dbReference type="SUPFAM" id="SSF55785">
    <property type="entry name" value="PYP-like sensor domain (PAS domain)"/>
    <property type="match status" value="1"/>
</dbReference>
<dbReference type="EMBL" id="JBBHLI010000005">
    <property type="protein sequence ID" value="MEK9501479.1"/>
    <property type="molecule type" value="Genomic_DNA"/>
</dbReference>
<dbReference type="SUPFAM" id="SSF55874">
    <property type="entry name" value="ATPase domain of HSP90 chaperone/DNA topoisomerase II/histidine kinase"/>
    <property type="match status" value="1"/>
</dbReference>
<dbReference type="InterPro" id="IPR003594">
    <property type="entry name" value="HATPase_dom"/>
</dbReference>
<dbReference type="SMART" id="SM00448">
    <property type="entry name" value="REC"/>
    <property type="match status" value="1"/>
</dbReference>
<dbReference type="InterPro" id="IPR005467">
    <property type="entry name" value="His_kinase_dom"/>
</dbReference>
<dbReference type="InterPro" id="IPR035965">
    <property type="entry name" value="PAS-like_dom_sf"/>
</dbReference>
<protein>
    <recommendedName>
        <fullName evidence="2">histidine kinase</fullName>
        <ecNumber evidence="2">2.7.13.3</ecNumber>
    </recommendedName>
</protein>
<dbReference type="PRINTS" id="PR00344">
    <property type="entry name" value="BCTRLSENSOR"/>
</dbReference>
<dbReference type="Gene3D" id="3.30.450.40">
    <property type="match status" value="1"/>
</dbReference>
<dbReference type="SUPFAM" id="SSF52172">
    <property type="entry name" value="CheY-like"/>
    <property type="match status" value="1"/>
</dbReference>
<keyword evidence="3 4" id="KW-0597">Phosphoprotein</keyword>
<evidence type="ECO:0000256" key="3">
    <source>
        <dbReference type="ARBA" id="ARBA00022553"/>
    </source>
</evidence>
<dbReference type="Pfam" id="PF00072">
    <property type="entry name" value="Response_reg"/>
    <property type="match status" value="1"/>
</dbReference>
<dbReference type="InterPro" id="IPR004358">
    <property type="entry name" value="Sig_transdc_His_kin-like_C"/>
</dbReference>
<dbReference type="Gene3D" id="3.30.450.20">
    <property type="entry name" value="PAS domain"/>
    <property type="match status" value="1"/>
</dbReference>
<dbReference type="RefSeq" id="WP_405286950.1">
    <property type="nucleotide sequence ID" value="NZ_JBBHLI010000005.1"/>
</dbReference>
<sequence length="694" mass="74595">MFDADRLRAVRESGLLESPNVGEGLAGAVRLAAAALGAQGGFVVVVDPETPRVLCAVGPDDVASALGSRLLEPLAREQPLTVPLAATHSQVREASPVRQGRVGSLVATPVRGPLGHVIAGLCLWRAEPYPWSPVELALLDDARAEVGERLRGWMLVHDRAEQRGGDSPHRADLVRELERREDWFDVVLDSLPAGVLVARAPSGEAVRANREMLRLLDVLDLASVDVERPAWSASGARIEPERHPLSRALAGETVRGELLCSKADIEAEDGIWWRVNAAPLHTGSGEVAGAVLTIEDITETRGMQAALYRSQEHLLHAQKMEAVGRLAGGMAHDFNNLLTAIMGFGELLLEGMTPDDPAWGDAEEIVRSAARGRDLTDQLLSFSRRRSTDPAVIDLNEVVASSRRLVERLMEEKVTFETELGPTEGRVRIDRTELEQIVVNLALNARDAVPGPGGTVRVRTGPVNLARTLDAEPEAIPPGRWETLIVSDDGSGMDAALRLRIFEPFFTTKPAGQGTGLGLSTVYGIVKRVGGFVRVDSKVGEGTTFTVYLPPADGAVTAVETEGEGPARGSERVLLVEDQDQIRSLLARQLRRSGFEVIEAANGYEALNLWQSEPDAFDIVVSDVIMPVMDGPTMVSKARATRPDLPVVFISGYPGAADPAERDTPLPDAPLLRKPFAAAELVATIRSTLDESGG</sequence>
<keyword evidence="8" id="KW-1185">Reference proteome</keyword>